<feature type="domain" description="EF-hand" evidence="5">
    <location>
        <begin position="196"/>
        <end position="223"/>
    </location>
</feature>
<reference evidence="6" key="1">
    <citation type="submission" date="2025-08" db="UniProtKB">
        <authorList>
            <consortium name="Ensembl"/>
        </authorList>
    </citation>
    <scope>IDENTIFICATION</scope>
</reference>
<dbReference type="PANTHER" id="PTHR46046">
    <property type="entry name" value="PEPTIDYLPROLYL ISOMERASE"/>
    <property type="match status" value="1"/>
</dbReference>
<organism evidence="6">
    <name type="scientific">Petromyzon marinus</name>
    <name type="common">Sea lamprey</name>
    <dbReference type="NCBI Taxonomy" id="7757"/>
    <lineage>
        <taxon>Eukaryota</taxon>
        <taxon>Metazoa</taxon>
        <taxon>Chordata</taxon>
        <taxon>Craniata</taxon>
        <taxon>Vertebrata</taxon>
        <taxon>Cyclostomata</taxon>
        <taxon>Hyperoartia</taxon>
        <taxon>Petromyzontiformes</taxon>
        <taxon>Petromyzontidae</taxon>
        <taxon>Petromyzon</taxon>
    </lineage>
</organism>
<feature type="domain" description="PPIase FKBP-type" evidence="4">
    <location>
        <begin position="1"/>
        <end position="65"/>
    </location>
</feature>
<evidence type="ECO:0000259" key="5">
    <source>
        <dbReference type="PROSITE" id="PS50222"/>
    </source>
</evidence>
<keyword evidence="2" id="KW-0106">Calcium</keyword>
<dbReference type="OMA" id="KQMCVGE"/>
<dbReference type="GO" id="GO:0005509">
    <property type="term" value="F:calcium ion binding"/>
    <property type="evidence" value="ECO:0007669"/>
    <property type="project" value="InterPro"/>
</dbReference>
<accession>S4RFV5</accession>
<dbReference type="PROSITE" id="PS00018">
    <property type="entry name" value="EF_HAND_1"/>
    <property type="match status" value="2"/>
</dbReference>
<dbReference type="Pfam" id="PF13202">
    <property type="entry name" value="EF-hand_5"/>
    <property type="match status" value="2"/>
</dbReference>
<evidence type="ECO:0000313" key="6">
    <source>
        <dbReference type="Ensembl" id="ENSPMAP00000004087.1"/>
    </source>
</evidence>
<evidence type="ECO:0000256" key="2">
    <source>
        <dbReference type="ARBA" id="ARBA00022837"/>
    </source>
</evidence>
<dbReference type="Gene3D" id="3.10.50.40">
    <property type="match status" value="2"/>
</dbReference>
<keyword evidence="1" id="KW-0677">Repeat</keyword>
<dbReference type="PANTHER" id="PTHR46046:SF5">
    <property type="entry name" value="PEPTIDYLPROLYL ISOMERASE"/>
    <property type="match status" value="1"/>
</dbReference>
<dbReference type="SMART" id="SM00054">
    <property type="entry name" value="EFh"/>
    <property type="match status" value="2"/>
</dbReference>
<dbReference type="HOGENOM" id="CLU_041087_0_0_1"/>
<dbReference type="InterPro" id="IPR001179">
    <property type="entry name" value="PPIase_FKBP_dom"/>
</dbReference>
<evidence type="ECO:0000259" key="4">
    <source>
        <dbReference type="PROSITE" id="PS50059"/>
    </source>
</evidence>
<dbReference type="InterPro" id="IPR011992">
    <property type="entry name" value="EF-hand-dom_pair"/>
</dbReference>
<dbReference type="STRING" id="7757.ENSPMAP00000004087"/>
<evidence type="ECO:0000256" key="3">
    <source>
        <dbReference type="PROSITE-ProRule" id="PRU00277"/>
    </source>
</evidence>
<keyword evidence="3" id="KW-0413">Isomerase</keyword>
<evidence type="ECO:0000256" key="1">
    <source>
        <dbReference type="ARBA" id="ARBA00022737"/>
    </source>
</evidence>
<keyword evidence="3" id="KW-0697">Rotamase</keyword>
<dbReference type="Pfam" id="PF00254">
    <property type="entry name" value="FKBP_C"/>
    <property type="match status" value="2"/>
</dbReference>
<feature type="domain" description="EF-hand" evidence="5">
    <location>
        <begin position="233"/>
        <end position="268"/>
    </location>
</feature>
<dbReference type="CDD" id="cd00051">
    <property type="entry name" value="EFh"/>
    <property type="match status" value="1"/>
</dbReference>
<dbReference type="InterPro" id="IPR018247">
    <property type="entry name" value="EF_Hand_1_Ca_BS"/>
</dbReference>
<dbReference type="PROSITE" id="PS50059">
    <property type="entry name" value="FKBP_PPIASE"/>
    <property type="match status" value="2"/>
</dbReference>
<name>S4RFV5_PETMA</name>
<dbReference type="SUPFAM" id="SSF54534">
    <property type="entry name" value="FKBP-like"/>
    <property type="match status" value="2"/>
</dbReference>
<dbReference type="InterPro" id="IPR002048">
    <property type="entry name" value="EF_hand_dom"/>
</dbReference>
<dbReference type="InterPro" id="IPR046357">
    <property type="entry name" value="PPIase_dom_sf"/>
</dbReference>
<dbReference type="GeneTree" id="ENSGT00940000156331"/>
<dbReference type="EC" id="5.2.1.8" evidence="3"/>
<comment type="catalytic activity">
    <reaction evidence="3">
        <text>[protein]-peptidylproline (omega=180) = [protein]-peptidylproline (omega=0)</text>
        <dbReference type="Rhea" id="RHEA:16237"/>
        <dbReference type="Rhea" id="RHEA-COMP:10747"/>
        <dbReference type="Rhea" id="RHEA-COMP:10748"/>
        <dbReference type="ChEBI" id="CHEBI:83833"/>
        <dbReference type="ChEBI" id="CHEBI:83834"/>
        <dbReference type="EC" id="5.2.1.8"/>
    </reaction>
</comment>
<dbReference type="GO" id="GO:0005783">
    <property type="term" value="C:endoplasmic reticulum"/>
    <property type="evidence" value="ECO:0007669"/>
    <property type="project" value="TreeGrafter"/>
</dbReference>
<dbReference type="SUPFAM" id="SSF47473">
    <property type="entry name" value="EF-hand"/>
    <property type="match status" value="1"/>
</dbReference>
<feature type="domain" description="PPIase FKBP-type" evidence="4">
    <location>
        <begin position="89"/>
        <end position="177"/>
    </location>
</feature>
<protein>
    <recommendedName>
        <fullName evidence="3">peptidylprolyl isomerase</fullName>
        <ecNumber evidence="3">5.2.1.8</ecNumber>
    </recommendedName>
</protein>
<dbReference type="GO" id="GO:0003755">
    <property type="term" value="F:peptidyl-prolyl cis-trans isomerase activity"/>
    <property type="evidence" value="ECO:0007669"/>
    <property type="project" value="UniProtKB-KW"/>
</dbReference>
<dbReference type="Gene3D" id="1.10.238.10">
    <property type="entry name" value="EF-hand"/>
    <property type="match status" value="1"/>
</dbReference>
<dbReference type="InterPro" id="IPR051989">
    <property type="entry name" value="FKBP-like_isomerase"/>
</dbReference>
<dbReference type="PROSITE" id="PS50222">
    <property type="entry name" value="EF_HAND_2"/>
    <property type="match status" value="2"/>
</dbReference>
<proteinExistence type="predicted"/>
<reference evidence="6" key="2">
    <citation type="submission" date="2025-09" db="UniProtKB">
        <authorList>
            <consortium name="Ensembl"/>
        </authorList>
    </citation>
    <scope>IDENTIFICATION</scope>
</reference>
<sequence length="271" mass="29720">NHTYDTYLGKGFIIAGMEEGLIGTCIGERRLLTIPPHLGYGEAGIAGKIPGSAVLLVNVHMVDLHNPADSVDVETYSSPHECAHRVQLGDLISMHYNTTLLDGTPLYCNRKTGWTYEAKMGSGQLIPGLEVGLKGMCVSEKRFLTIPPHLAFGEKGIEGEVPGSAVLLFDIELLRAEEGFPDGYMFVWKERAPPLLFQQFDADQDGLIALQEFSTFIKSQVATGVGRLAPGQEAETLISEMFKNQDRDGDGFISPTELKLKRDEELAHDEL</sequence>
<dbReference type="AlphaFoldDB" id="S4RFV5"/>
<dbReference type="Ensembl" id="ENSPMAT00000004104.1">
    <property type="protein sequence ID" value="ENSPMAP00000004087.1"/>
    <property type="gene ID" value="ENSPMAG00000003753.1"/>
</dbReference>